<sequence>MNFICTTYVVDSRPSYRYRVMGNRYTPRLSGDSVHSRMGNDNTLTLIFLHAAGMFKECFEPTIDIFFSGYSSDVRKSPSIGEIWSIECPNHGQSAVLNADDISVYSPDTWQIHEYADAVYAYLQGRPGGYDLSKRDLVLVGHSMGGFVIPFLIQMEPKLKFNTIVLADPVISPRCRMMERIKKVCIQAALSRKDNWTSCAEAREYLDINKVLKIWTSGMKDLFIKHAIVPFKDSRPPHLEEMVTLACSKKHEISIYTTSADDDIAHVKLASLYASKTPVHLLYERTPHPLIGTVQAVLHQCHGFKPTSAQSIRSGHMFFQMDPDEAATLILNALRFKKNHEEVHSVARL</sequence>
<proteinExistence type="predicted"/>
<dbReference type="Pfam" id="PF12697">
    <property type="entry name" value="Abhydrolase_6"/>
    <property type="match status" value="1"/>
</dbReference>
<dbReference type="SUPFAM" id="SSF53474">
    <property type="entry name" value="alpha/beta-Hydrolases"/>
    <property type="match status" value="1"/>
</dbReference>
<keyword evidence="3" id="KW-1185">Reference proteome</keyword>
<evidence type="ECO:0000259" key="1">
    <source>
        <dbReference type="Pfam" id="PF12697"/>
    </source>
</evidence>
<dbReference type="InterPro" id="IPR000073">
    <property type="entry name" value="AB_hydrolase_1"/>
</dbReference>
<organism evidence="2 3">
    <name type="scientific">Sistotremastrum niveocremeum HHB9708</name>
    <dbReference type="NCBI Taxonomy" id="1314777"/>
    <lineage>
        <taxon>Eukaryota</taxon>
        <taxon>Fungi</taxon>
        <taxon>Dikarya</taxon>
        <taxon>Basidiomycota</taxon>
        <taxon>Agaricomycotina</taxon>
        <taxon>Agaricomycetes</taxon>
        <taxon>Sistotremastrales</taxon>
        <taxon>Sistotremastraceae</taxon>
        <taxon>Sertulicium</taxon>
        <taxon>Sertulicium niveocremeum</taxon>
    </lineage>
</organism>
<dbReference type="OrthoDB" id="94039at2759"/>
<dbReference type="Proteomes" id="UP000076722">
    <property type="component" value="Unassembled WGS sequence"/>
</dbReference>
<accession>A0A164NJN6</accession>
<reference evidence="2 3" key="1">
    <citation type="journal article" date="2016" name="Mol. Biol. Evol.">
        <title>Comparative Genomics of Early-Diverging Mushroom-Forming Fungi Provides Insights into the Origins of Lignocellulose Decay Capabilities.</title>
        <authorList>
            <person name="Nagy L.G."/>
            <person name="Riley R."/>
            <person name="Tritt A."/>
            <person name="Adam C."/>
            <person name="Daum C."/>
            <person name="Floudas D."/>
            <person name="Sun H."/>
            <person name="Yadav J.S."/>
            <person name="Pangilinan J."/>
            <person name="Larsson K.H."/>
            <person name="Matsuura K."/>
            <person name="Barry K."/>
            <person name="Labutti K."/>
            <person name="Kuo R."/>
            <person name="Ohm R.A."/>
            <person name="Bhattacharya S.S."/>
            <person name="Shirouzu T."/>
            <person name="Yoshinaga Y."/>
            <person name="Martin F.M."/>
            <person name="Grigoriev I.V."/>
            <person name="Hibbett D.S."/>
        </authorList>
    </citation>
    <scope>NUCLEOTIDE SEQUENCE [LARGE SCALE GENOMIC DNA]</scope>
    <source>
        <strain evidence="2 3">HHB9708</strain>
    </source>
</reference>
<protein>
    <recommendedName>
        <fullName evidence="1">AB hydrolase-1 domain-containing protein</fullName>
    </recommendedName>
</protein>
<dbReference type="AlphaFoldDB" id="A0A164NJN6"/>
<evidence type="ECO:0000313" key="3">
    <source>
        <dbReference type="Proteomes" id="UP000076722"/>
    </source>
</evidence>
<dbReference type="Gene3D" id="3.40.50.1820">
    <property type="entry name" value="alpha/beta hydrolase"/>
    <property type="match status" value="1"/>
</dbReference>
<dbReference type="EMBL" id="KV419444">
    <property type="protein sequence ID" value="KZS87771.1"/>
    <property type="molecule type" value="Genomic_DNA"/>
</dbReference>
<feature type="domain" description="AB hydrolase-1" evidence="1">
    <location>
        <begin position="46"/>
        <end position="177"/>
    </location>
</feature>
<gene>
    <name evidence="2" type="ORF">SISNIDRAFT_295017</name>
</gene>
<name>A0A164NJN6_9AGAM</name>
<dbReference type="InterPro" id="IPR029058">
    <property type="entry name" value="AB_hydrolase_fold"/>
</dbReference>
<evidence type="ECO:0000313" key="2">
    <source>
        <dbReference type="EMBL" id="KZS87771.1"/>
    </source>
</evidence>